<accession>A0AAN6T7Q3</accession>
<dbReference type="Pfam" id="PF00581">
    <property type="entry name" value="Rhodanese"/>
    <property type="match status" value="1"/>
</dbReference>
<dbReference type="Proteomes" id="UP001302812">
    <property type="component" value="Unassembled WGS sequence"/>
</dbReference>
<name>A0AAN6T7Q3_9PEZI</name>
<reference evidence="3" key="2">
    <citation type="submission" date="2023-05" db="EMBL/GenBank/DDBJ databases">
        <authorList>
            <consortium name="Lawrence Berkeley National Laboratory"/>
            <person name="Steindorff A."/>
            <person name="Hensen N."/>
            <person name="Bonometti L."/>
            <person name="Westerberg I."/>
            <person name="Brannstrom I.O."/>
            <person name="Guillou S."/>
            <person name="Cros-Aarteil S."/>
            <person name="Calhoun S."/>
            <person name="Haridas S."/>
            <person name="Kuo A."/>
            <person name="Mondo S."/>
            <person name="Pangilinan J."/>
            <person name="Riley R."/>
            <person name="Labutti K."/>
            <person name="Andreopoulos B."/>
            <person name="Lipzen A."/>
            <person name="Chen C."/>
            <person name="Yanf M."/>
            <person name="Daum C."/>
            <person name="Ng V."/>
            <person name="Clum A."/>
            <person name="Ohm R."/>
            <person name="Martin F."/>
            <person name="Silar P."/>
            <person name="Natvig D."/>
            <person name="Lalanne C."/>
            <person name="Gautier V."/>
            <person name="Ament-Velasquez S.L."/>
            <person name="Kruys A."/>
            <person name="Hutchinson M.I."/>
            <person name="Powell A.J."/>
            <person name="Barry K."/>
            <person name="Miller A.N."/>
            <person name="Grigoriev I.V."/>
            <person name="Debuchy R."/>
            <person name="Gladieux P."/>
            <person name="Thoren M.H."/>
            <person name="Johannesson H."/>
        </authorList>
    </citation>
    <scope>NUCLEOTIDE SEQUENCE</scope>
    <source>
        <strain evidence="3">CBS 508.74</strain>
    </source>
</reference>
<dbReference type="AlphaFoldDB" id="A0AAN6T7Q3"/>
<evidence type="ECO:0000259" key="2">
    <source>
        <dbReference type="PROSITE" id="PS50206"/>
    </source>
</evidence>
<evidence type="ECO:0000313" key="4">
    <source>
        <dbReference type="Proteomes" id="UP001302812"/>
    </source>
</evidence>
<dbReference type="RefSeq" id="XP_064664936.1">
    <property type="nucleotide sequence ID" value="XM_064818411.1"/>
</dbReference>
<evidence type="ECO:0000313" key="3">
    <source>
        <dbReference type="EMBL" id="KAK4107366.1"/>
    </source>
</evidence>
<dbReference type="EMBL" id="MU853375">
    <property type="protein sequence ID" value="KAK4107366.1"/>
    <property type="molecule type" value="Genomic_DNA"/>
</dbReference>
<organism evidence="3 4">
    <name type="scientific">Canariomyces notabilis</name>
    <dbReference type="NCBI Taxonomy" id="2074819"/>
    <lineage>
        <taxon>Eukaryota</taxon>
        <taxon>Fungi</taxon>
        <taxon>Dikarya</taxon>
        <taxon>Ascomycota</taxon>
        <taxon>Pezizomycotina</taxon>
        <taxon>Sordariomycetes</taxon>
        <taxon>Sordariomycetidae</taxon>
        <taxon>Sordariales</taxon>
        <taxon>Chaetomiaceae</taxon>
        <taxon>Canariomyces</taxon>
    </lineage>
</organism>
<dbReference type="PROSITE" id="PS50206">
    <property type="entry name" value="RHODANESE_3"/>
    <property type="match status" value="1"/>
</dbReference>
<gene>
    <name evidence="3" type="ORF">N656DRAFT_820484</name>
</gene>
<dbReference type="SMART" id="SM00450">
    <property type="entry name" value="RHOD"/>
    <property type="match status" value="1"/>
</dbReference>
<protein>
    <recommendedName>
        <fullName evidence="2">Rhodanese domain-containing protein</fullName>
    </recommendedName>
</protein>
<dbReference type="GeneID" id="89942538"/>
<dbReference type="Gene3D" id="3.40.250.10">
    <property type="entry name" value="Rhodanese-like domain"/>
    <property type="match status" value="1"/>
</dbReference>
<dbReference type="InterPro" id="IPR001763">
    <property type="entry name" value="Rhodanese-like_dom"/>
</dbReference>
<keyword evidence="4" id="KW-1185">Reference proteome</keyword>
<feature type="region of interest" description="Disordered" evidence="1">
    <location>
        <begin position="1"/>
        <end position="33"/>
    </location>
</feature>
<proteinExistence type="predicted"/>
<comment type="caution">
    <text evidence="3">The sequence shown here is derived from an EMBL/GenBank/DDBJ whole genome shotgun (WGS) entry which is preliminary data.</text>
</comment>
<feature type="compositionally biased region" description="Low complexity" evidence="1">
    <location>
        <begin position="1"/>
        <end position="13"/>
    </location>
</feature>
<feature type="compositionally biased region" description="Basic and acidic residues" evidence="1">
    <location>
        <begin position="15"/>
        <end position="25"/>
    </location>
</feature>
<dbReference type="InterPro" id="IPR036873">
    <property type="entry name" value="Rhodanese-like_dom_sf"/>
</dbReference>
<feature type="domain" description="Rhodanese" evidence="2">
    <location>
        <begin position="91"/>
        <end position="196"/>
    </location>
</feature>
<reference evidence="3" key="1">
    <citation type="journal article" date="2023" name="Mol. Phylogenet. Evol.">
        <title>Genome-scale phylogeny and comparative genomics of the fungal order Sordariales.</title>
        <authorList>
            <person name="Hensen N."/>
            <person name="Bonometti L."/>
            <person name="Westerberg I."/>
            <person name="Brannstrom I.O."/>
            <person name="Guillou S."/>
            <person name="Cros-Aarteil S."/>
            <person name="Calhoun S."/>
            <person name="Haridas S."/>
            <person name="Kuo A."/>
            <person name="Mondo S."/>
            <person name="Pangilinan J."/>
            <person name="Riley R."/>
            <person name="LaButti K."/>
            <person name="Andreopoulos B."/>
            <person name="Lipzen A."/>
            <person name="Chen C."/>
            <person name="Yan M."/>
            <person name="Daum C."/>
            <person name="Ng V."/>
            <person name="Clum A."/>
            <person name="Steindorff A."/>
            <person name="Ohm R.A."/>
            <person name="Martin F."/>
            <person name="Silar P."/>
            <person name="Natvig D.O."/>
            <person name="Lalanne C."/>
            <person name="Gautier V."/>
            <person name="Ament-Velasquez S.L."/>
            <person name="Kruys A."/>
            <person name="Hutchinson M.I."/>
            <person name="Powell A.J."/>
            <person name="Barry K."/>
            <person name="Miller A.N."/>
            <person name="Grigoriev I.V."/>
            <person name="Debuchy R."/>
            <person name="Gladieux P."/>
            <person name="Hiltunen Thoren M."/>
            <person name="Johannesson H."/>
        </authorList>
    </citation>
    <scope>NUCLEOTIDE SEQUENCE</scope>
    <source>
        <strain evidence="3">CBS 508.74</strain>
    </source>
</reference>
<dbReference type="SUPFAM" id="SSF52821">
    <property type="entry name" value="Rhodanese/Cell cycle control phosphatase"/>
    <property type="match status" value="1"/>
</dbReference>
<evidence type="ECO:0000256" key="1">
    <source>
        <dbReference type="SAM" id="MobiDB-lite"/>
    </source>
</evidence>
<sequence>MATEPPATGPPTAEDFDKALTRKDLTQPLTETSYTAKHSNLWQTLLKENSEKGKDTKNNDIQVFPGNFGFIMPQKFVNLWIRDMAAHKDPSDRSIVLVDCRTRKEYEGGHLRSANSLAMDHAPFDPKGDKLYEEGGWDRHVKLDAPKEEAVDGIKGPPDKNNCKTLQKLLALKGRPVLVVFYCQSATIRSPCAAAWYANKYVLPNKYPNKQAAELLDKQYIAVLHGGISSIDGALRLIKGKDSKDEAKEKDQDKYYHKENKELPCPCTTEQME</sequence>